<evidence type="ECO:0000313" key="1">
    <source>
        <dbReference type="EMBL" id="PPA93714.1"/>
    </source>
</evidence>
<accession>A0AAP8QAS0</accession>
<name>A0AAP8QAS0_BRELA</name>
<evidence type="ECO:0000313" key="2">
    <source>
        <dbReference type="Proteomes" id="UP000239759"/>
    </source>
</evidence>
<dbReference type="EMBL" id="PRKQ01000022">
    <property type="protein sequence ID" value="PPA93714.1"/>
    <property type="molecule type" value="Genomic_DNA"/>
</dbReference>
<comment type="caution">
    <text evidence="1">The sequence shown here is derived from an EMBL/GenBank/DDBJ whole genome shotgun (WGS) entry which is preliminary data.</text>
</comment>
<organism evidence="1 2">
    <name type="scientific">Brevibacillus laterosporus</name>
    <name type="common">Bacillus laterosporus</name>
    <dbReference type="NCBI Taxonomy" id="1465"/>
    <lineage>
        <taxon>Bacteria</taxon>
        <taxon>Bacillati</taxon>
        <taxon>Bacillota</taxon>
        <taxon>Bacilli</taxon>
        <taxon>Bacillales</taxon>
        <taxon>Paenibacillaceae</taxon>
        <taxon>Brevibacillus</taxon>
    </lineage>
</organism>
<dbReference type="Proteomes" id="UP000239759">
    <property type="component" value="Unassembled WGS sequence"/>
</dbReference>
<reference evidence="1 2" key="1">
    <citation type="submission" date="2018-02" db="EMBL/GenBank/DDBJ databases">
        <title>Comparative analysis of genomes of three Brevibacillus laterosporus strains producers of potent antimicrobials isolated from silage.</title>
        <authorList>
            <person name="Kojic M."/>
            <person name="Miljkovic M."/>
            <person name="Studholme D."/>
            <person name="Filipic B."/>
        </authorList>
    </citation>
    <scope>NUCLEOTIDE SEQUENCE [LARGE SCALE GENOMIC DNA]</scope>
    <source>
        <strain evidence="1 2">BGSP11</strain>
    </source>
</reference>
<dbReference type="AlphaFoldDB" id="A0AAP8QAS0"/>
<proteinExistence type="predicted"/>
<gene>
    <name evidence="1" type="ORF">C4A77_17115</name>
</gene>
<protein>
    <submittedName>
        <fullName evidence="1">Uncharacterized protein</fullName>
    </submittedName>
</protein>
<sequence>MKDGRALYSISQGADEQWAQNYVKKESPWAVLSPVANIVGILASFEAFKLIVRRSSLPPILSPQLIRIDLAHNEMVTVMNPQNGAWNYSEL</sequence>
<dbReference type="RefSeq" id="WP_104032675.1">
    <property type="nucleotide sequence ID" value="NZ_JARMDU010000054.1"/>
</dbReference>